<evidence type="ECO:0000313" key="3">
    <source>
        <dbReference type="Proteomes" id="UP000323917"/>
    </source>
</evidence>
<keyword evidence="3" id="KW-1185">Reference proteome</keyword>
<organism evidence="2 3">
    <name type="scientific">Bythopirellula goksoeyrii</name>
    <dbReference type="NCBI Taxonomy" id="1400387"/>
    <lineage>
        <taxon>Bacteria</taxon>
        <taxon>Pseudomonadati</taxon>
        <taxon>Planctomycetota</taxon>
        <taxon>Planctomycetia</taxon>
        <taxon>Pirellulales</taxon>
        <taxon>Lacipirellulaceae</taxon>
        <taxon>Bythopirellula</taxon>
    </lineage>
</organism>
<evidence type="ECO:0008006" key="4">
    <source>
        <dbReference type="Google" id="ProtNLM"/>
    </source>
</evidence>
<dbReference type="EMBL" id="CP042913">
    <property type="protein sequence ID" value="QEG35879.1"/>
    <property type="molecule type" value="Genomic_DNA"/>
</dbReference>
<dbReference type="Proteomes" id="UP000323917">
    <property type="component" value="Chromosome"/>
</dbReference>
<feature type="compositionally biased region" description="Basic and acidic residues" evidence="1">
    <location>
        <begin position="65"/>
        <end position="75"/>
    </location>
</feature>
<accession>A0A5B9QDK2</accession>
<name>A0A5B9QDK2_9BACT</name>
<feature type="compositionally biased region" description="Polar residues" evidence="1">
    <location>
        <begin position="38"/>
        <end position="51"/>
    </location>
</feature>
<proteinExistence type="predicted"/>
<dbReference type="KEGG" id="bgok:Pr1d_31850"/>
<feature type="compositionally biased region" description="Low complexity" evidence="1">
    <location>
        <begin position="81"/>
        <end position="109"/>
    </location>
</feature>
<gene>
    <name evidence="2" type="ORF">Pr1d_31850</name>
</gene>
<reference evidence="2 3" key="1">
    <citation type="submission" date="2019-08" db="EMBL/GenBank/DDBJ databases">
        <title>Deep-cultivation of Planctomycetes and their phenomic and genomic characterization uncovers novel biology.</title>
        <authorList>
            <person name="Wiegand S."/>
            <person name="Jogler M."/>
            <person name="Boedeker C."/>
            <person name="Pinto D."/>
            <person name="Vollmers J."/>
            <person name="Rivas-Marin E."/>
            <person name="Kohn T."/>
            <person name="Peeters S.H."/>
            <person name="Heuer A."/>
            <person name="Rast P."/>
            <person name="Oberbeckmann S."/>
            <person name="Bunk B."/>
            <person name="Jeske O."/>
            <person name="Meyerdierks A."/>
            <person name="Storesund J.E."/>
            <person name="Kallscheuer N."/>
            <person name="Luecker S."/>
            <person name="Lage O.M."/>
            <person name="Pohl T."/>
            <person name="Merkel B.J."/>
            <person name="Hornburger P."/>
            <person name="Mueller R.-W."/>
            <person name="Bruemmer F."/>
            <person name="Labrenz M."/>
            <person name="Spormann A.M."/>
            <person name="Op den Camp H."/>
            <person name="Overmann J."/>
            <person name="Amann R."/>
            <person name="Jetten M.S.M."/>
            <person name="Mascher T."/>
            <person name="Medema M.H."/>
            <person name="Devos D.P."/>
            <person name="Kaster A.-K."/>
            <person name="Ovreas L."/>
            <person name="Rohde M."/>
            <person name="Galperin M.Y."/>
            <person name="Jogler C."/>
        </authorList>
    </citation>
    <scope>NUCLEOTIDE SEQUENCE [LARGE SCALE GENOMIC DNA]</scope>
    <source>
        <strain evidence="2 3">Pr1d</strain>
    </source>
</reference>
<sequence>MYHKPLFYRIALSLVGIAIVVGCRSTKKSLPPVAALQTPTPVSVPVSSINENIPPMDPNLAAYLRPEDEKMESSEAYRPQASSYGASSGSGYSSPRGSSSSGCSSGCCH</sequence>
<dbReference type="PROSITE" id="PS51257">
    <property type="entry name" value="PROKAR_LIPOPROTEIN"/>
    <property type="match status" value="1"/>
</dbReference>
<evidence type="ECO:0000313" key="2">
    <source>
        <dbReference type="EMBL" id="QEG35879.1"/>
    </source>
</evidence>
<feature type="region of interest" description="Disordered" evidence="1">
    <location>
        <begin position="38"/>
        <end position="109"/>
    </location>
</feature>
<protein>
    <recommendedName>
        <fullName evidence="4">Lipoprotein</fullName>
    </recommendedName>
</protein>
<dbReference type="AlphaFoldDB" id="A0A5B9QDK2"/>
<evidence type="ECO:0000256" key="1">
    <source>
        <dbReference type="SAM" id="MobiDB-lite"/>
    </source>
</evidence>